<dbReference type="AlphaFoldDB" id="A0A1I6ZJD3"/>
<dbReference type="STRING" id="999627.SAMN05216236_104149"/>
<dbReference type="eggNOG" id="ENOG5031MX4">
    <property type="taxonomic scope" value="Bacteria"/>
</dbReference>
<evidence type="ECO:0000313" key="1">
    <source>
        <dbReference type="EMBL" id="SFT62800.1"/>
    </source>
</evidence>
<dbReference type="EMBL" id="FPAW01000004">
    <property type="protein sequence ID" value="SFT62800.1"/>
    <property type="molecule type" value="Genomic_DNA"/>
</dbReference>
<dbReference type="Pfam" id="PF20569">
    <property type="entry name" value="DUF6778"/>
    <property type="match status" value="1"/>
</dbReference>
<sequence length="243" mass="25948">MADQIVFGNSKIRRNLMTHPTTAATQHGNSRRLGPGVARVLHRVRRFACIAPAMLLLSACGGEWATDYGEPLDAATTANWRVSSVQVSVPDTLTVSDEDTFAPNADIVWHGDPAGDRRAQVQTIIRDAARTATAGMRGGKPVALAITLQQFHGVTPITMARAPEAVYNIAFTAQITDSRTGAALTPPTYIQADLPAVVREQGIDALQFGPSQKERVTTHVAATIQGWLGIGPDIRGTFSSLGR</sequence>
<organism evidence="1 2">
    <name type="scientific">Sedimentitalea nanhaiensis</name>
    <dbReference type="NCBI Taxonomy" id="999627"/>
    <lineage>
        <taxon>Bacteria</taxon>
        <taxon>Pseudomonadati</taxon>
        <taxon>Pseudomonadota</taxon>
        <taxon>Alphaproteobacteria</taxon>
        <taxon>Rhodobacterales</taxon>
        <taxon>Paracoccaceae</taxon>
        <taxon>Sedimentitalea</taxon>
    </lineage>
</organism>
<gene>
    <name evidence="1" type="ORF">SAMN05216236_104149</name>
</gene>
<dbReference type="InterPro" id="IPR046705">
    <property type="entry name" value="DUF6778"/>
</dbReference>
<evidence type="ECO:0000313" key="2">
    <source>
        <dbReference type="Proteomes" id="UP000182466"/>
    </source>
</evidence>
<proteinExistence type="predicted"/>
<accession>A0A1I6ZJD3</accession>
<name>A0A1I6ZJD3_9RHOB</name>
<reference evidence="1 2" key="1">
    <citation type="submission" date="2016-10" db="EMBL/GenBank/DDBJ databases">
        <authorList>
            <person name="de Groot N.N."/>
        </authorList>
    </citation>
    <scope>NUCLEOTIDE SEQUENCE [LARGE SCALE GENOMIC DNA]</scope>
    <source>
        <strain evidence="1 2">CGMCC 1.10959</strain>
    </source>
</reference>
<dbReference type="Proteomes" id="UP000182466">
    <property type="component" value="Unassembled WGS sequence"/>
</dbReference>
<keyword evidence="2" id="KW-1185">Reference proteome</keyword>
<protein>
    <submittedName>
        <fullName evidence="1">Uncharacterized protein</fullName>
    </submittedName>
</protein>